<evidence type="ECO:0000256" key="6">
    <source>
        <dbReference type="ARBA" id="ARBA00023033"/>
    </source>
</evidence>
<dbReference type="InterPro" id="IPR036188">
    <property type="entry name" value="FAD/NAD-bd_sf"/>
</dbReference>
<evidence type="ECO:0000313" key="8">
    <source>
        <dbReference type="Proteomes" id="UP000078397"/>
    </source>
</evidence>
<comment type="similarity">
    <text evidence="2">Belongs to the paxM FAD-dependent monooxygenase family.</text>
</comment>
<dbReference type="GO" id="GO:0044550">
    <property type="term" value="P:secondary metabolite biosynthetic process"/>
    <property type="evidence" value="ECO:0007669"/>
    <property type="project" value="TreeGrafter"/>
</dbReference>
<name>A0A179FIH4_METCM</name>
<organism evidence="7 8">
    <name type="scientific">Pochonia chlamydosporia 170</name>
    <dbReference type="NCBI Taxonomy" id="1380566"/>
    <lineage>
        <taxon>Eukaryota</taxon>
        <taxon>Fungi</taxon>
        <taxon>Dikarya</taxon>
        <taxon>Ascomycota</taxon>
        <taxon>Pezizomycotina</taxon>
        <taxon>Sordariomycetes</taxon>
        <taxon>Hypocreomycetidae</taxon>
        <taxon>Hypocreales</taxon>
        <taxon>Clavicipitaceae</taxon>
        <taxon>Pochonia</taxon>
    </lineage>
</organism>
<comment type="caution">
    <text evidence="7">The sequence shown here is derived from an EMBL/GenBank/DDBJ whole genome shotgun (WGS) entry which is preliminary data.</text>
</comment>
<dbReference type="OrthoDB" id="4936350at2759"/>
<keyword evidence="4" id="KW-0274">FAD</keyword>
<dbReference type="STRING" id="1380566.A0A179FIH4"/>
<proteinExistence type="inferred from homology"/>
<dbReference type="GeneID" id="28858046"/>
<dbReference type="AlphaFoldDB" id="A0A179FIH4"/>
<accession>A0A179FIH4</accession>
<dbReference type="EMBL" id="LSBJ02000005">
    <property type="protein sequence ID" value="OAQ65041.2"/>
    <property type="molecule type" value="Genomic_DNA"/>
</dbReference>
<dbReference type="PANTHER" id="PTHR46720">
    <property type="entry name" value="HYDROXYLASE, PUTATIVE (AFU_ORTHOLOGUE AFUA_3G01460)-RELATED"/>
    <property type="match status" value="1"/>
</dbReference>
<evidence type="ECO:0000256" key="3">
    <source>
        <dbReference type="ARBA" id="ARBA00022630"/>
    </source>
</evidence>
<evidence type="ECO:0000256" key="4">
    <source>
        <dbReference type="ARBA" id="ARBA00022827"/>
    </source>
</evidence>
<evidence type="ECO:0000256" key="5">
    <source>
        <dbReference type="ARBA" id="ARBA00023002"/>
    </source>
</evidence>
<dbReference type="SUPFAM" id="SSF51905">
    <property type="entry name" value="FAD/NAD(P)-binding domain"/>
    <property type="match status" value="1"/>
</dbReference>
<evidence type="ECO:0000256" key="1">
    <source>
        <dbReference type="ARBA" id="ARBA00001974"/>
    </source>
</evidence>
<dbReference type="Proteomes" id="UP000078397">
    <property type="component" value="Unassembled WGS sequence"/>
</dbReference>
<evidence type="ECO:0000256" key="2">
    <source>
        <dbReference type="ARBA" id="ARBA00007992"/>
    </source>
</evidence>
<dbReference type="GO" id="GO:0004497">
    <property type="term" value="F:monooxygenase activity"/>
    <property type="evidence" value="ECO:0007669"/>
    <property type="project" value="UniProtKB-KW"/>
</dbReference>
<keyword evidence="8" id="KW-1185">Reference proteome</keyword>
<keyword evidence="5" id="KW-0560">Oxidoreductase</keyword>
<keyword evidence="6" id="KW-0503">Monooxygenase</keyword>
<reference evidence="7 8" key="1">
    <citation type="journal article" date="2016" name="PLoS Pathog.">
        <title>Biosynthesis of antibiotic leucinostatins in bio-control fungus Purpureocillium lilacinum and their inhibition on phytophthora revealed by genome mining.</title>
        <authorList>
            <person name="Wang G."/>
            <person name="Liu Z."/>
            <person name="Lin R."/>
            <person name="Li E."/>
            <person name="Mao Z."/>
            <person name="Ling J."/>
            <person name="Yang Y."/>
            <person name="Yin W.B."/>
            <person name="Xie B."/>
        </authorList>
    </citation>
    <scope>NUCLEOTIDE SEQUENCE [LARGE SCALE GENOMIC DNA]</scope>
    <source>
        <strain evidence="7">170</strain>
    </source>
</reference>
<dbReference type="Gene3D" id="3.50.50.60">
    <property type="entry name" value="FAD/NAD(P)-binding domain"/>
    <property type="match status" value="1"/>
</dbReference>
<comment type="cofactor">
    <cofactor evidence="1">
        <name>FAD</name>
        <dbReference type="ChEBI" id="CHEBI:57692"/>
    </cofactor>
</comment>
<dbReference type="PANTHER" id="PTHR46720:SF3">
    <property type="entry name" value="FAD-BINDING DOMAIN-CONTAINING PROTEIN-RELATED"/>
    <property type="match status" value="1"/>
</dbReference>
<evidence type="ECO:0000313" key="7">
    <source>
        <dbReference type="EMBL" id="OAQ65041.2"/>
    </source>
</evidence>
<sequence length="189" mass="20496">MVTPGSGGRVVHRASLLRELLAPLPDDILHANKELDTVNEKNGQIELNFKGGSSYFFDGVVGADGIFGVVRNHVLQDSAAECAASPAGFWDYRNLVSMEKAKEHLGAEYFKVPIQYGWCGDGGFIMHDILNGTMVPCVMSGVEENPSQERKQPLTRDFLTSTFGSWLDGPIAEVIIATRRPASLLAMGA</sequence>
<dbReference type="InterPro" id="IPR051104">
    <property type="entry name" value="FAD_monoxygenase"/>
</dbReference>
<keyword evidence="3" id="KW-0285">Flavoprotein</keyword>
<dbReference type="KEGG" id="pchm:VFPPC_16299"/>
<protein>
    <submittedName>
        <fullName evidence="7">Salicylate hydroxylase</fullName>
    </submittedName>
</protein>
<gene>
    <name evidence="7" type="ORF">VFPPC_16299</name>
</gene>
<dbReference type="RefSeq" id="XP_022284314.1">
    <property type="nucleotide sequence ID" value="XM_022429007.1"/>
</dbReference>